<gene>
    <name evidence="5" type="ordered locus">Clocel_2429</name>
</gene>
<feature type="transmembrane region" description="Helical" evidence="3">
    <location>
        <begin position="515"/>
        <end position="532"/>
    </location>
</feature>
<keyword evidence="3" id="KW-0812">Transmembrane</keyword>
<organism evidence="5 6">
    <name type="scientific">Clostridium cellulovorans (strain ATCC 35296 / DSM 3052 / OCM 3 / 743B)</name>
    <dbReference type="NCBI Taxonomy" id="573061"/>
    <lineage>
        <taxon>Bacteria</taxon>
        <taxon>Bacillati</taxon>
        <taxon>Bacillota</taxon>
        <taxon>Clostridia</taxon>
        <taxon>Eubacteriales</taxon>
        <taxon>Clostridiaceae</taxon>
        <taxon>Clostridium</taxon>
    </lineage>
</organism>
<feature type="domain" description="Phage tail tape measure protein" evidence="4">
    <location>
        <begin position="209"/>
        <end position="404"/>
    </location>
</feature>
<dbReference type="Pfam" id="PF10145">
    <property type="entry name" value="PhageMin_Tail"/>
    <property type="match status" value="1"/>
</dbReference>
<evidence type="ECO:0000256" key="2">
    <source>
        <dbReference type="SAM" id="Coils"/>
    </source>
</evidence>
<proteinExistence type="predicted"/>
<dbReference type="STRING" id="573061.Clocel_2429"/>
<keyword evidence="6" id="KW-1185">Reference proteome</keyword>
<dbReference type="KEGG" id="ccb:Clocel_2429"/>
<dbReference type="OrthoDB" id="9780715at2"/>
<keyword evidence="3" id="KW-1133">Transmembrane helix</keyword>
<feature type="transmembrane region" description="Helical" evidence="3">
    <location>
        <begin position="571"/>
        <end position="590"/>
    </location>
</feature>
<name>D9SQ06_CLOC7</name>
<dbReference type="HOGENOM" id="CLU_407555_0_0_9"/>
<feature type="coiled-coil region" evidence="2">
    <location>
        <begin position="65"/>
        <end position="123"/>
    </location>
</feature>
<dbReference type="EMBL" id="CP002160">
    <property type="protein sequence ID" value="ADL52142.1"/>
    <property type="molecule type" value="Genomic_DNA"/>
</dbReference>
<dbReference type="Proteomes" id="UP000002730">
    <property type="component" value="Chromosome"/>
</dbReference>
<evidence type="ECO:0000259" key="4">
    <source>
        <dbReference type="Pfam" id="PF10145"/>
    </source>
</evidence>
<dbReference type="eggNOG" id="COG5280">
    <property type="taxonomic scope" value="Bacteria"/>
</dbReference>
<evidence type="ECO:0000256" key="1">
    <source>
        <dbReference type="ARBA" id="ARBA00022612"/>
    </source>
</evidence>
<evidence type="ECO:0000313" key="5">
    <source>
        <dbReference type="EMBL" id="ADL52142.1"/>
    </source>
</evidence>
<evidence type="ECO:0000256" key="3">
    <source>
        <dbReference type="SAM" id="Phobius"/>
    </source>
</evidence>
<sequence length="816" mass="87682">MPETIKGINVTIGADTTGLSKALGDVDKKSRDIQGELKQVQNLLKLDPSNTDLIVQKQQLLADAVENTRKKLATLRTAQEQVEKQFQNGDITAGQYRAFQRELAQTEQQMQNYRSQLRQTSKETVEVGDNTEKTKGILGKLGEVAGTIGEKIKTGLAVGAAAIAGLGAAGIKNNLDWNKSVGKLQASLGLTGEEASELQMKADKVWKDGFGENLDEATQAIIAVKQSMKDLPFGQIDEIAEGAMTISDVFGEDVNSVINTTSIAMKNFGVGGQEALDLITYGFQNGGNFSGELLDTVREYSPQFSSMGISMNQAMGILIKGAQAGAFNLDKVGDAMKEFNIRAQDGSTTTQEGFAMIGLSADQMGAAIAKGGTDAQNAFTATITALAGIKDPVQQNAAGVALFGTQWEDLRGKVVTAMAEGMQGVDGFQGATDKASQAMTENNPAMQLESAMRKMQDAIAPAMQPLADIISQDVTPFMEILVTKFAEIAPKIKDVLESLKELPQWISDNKETVELLGVAIGAVTALIIAFNIQQALASAGLTLWEWVAGTATIATGALSTAFAFLTSPITLIILAIAAVIAIGILLYNHWDEIKAKAIELVQNLVAKVIELKDKIIGKVIELKDKAVEKFIELKDGIKEKFLEILTNSVQLFLDMKEGIANKATEIVDSVKQKFEDIVGFFKSLPSRFLELGSNIIDGLKQGIEDKIEAAKNVISNLADNLPSIVKNILGIHSPSRVMMQLGVYTGEGLINGIKSTMSQLKRQSAEMANLAVPKINLPETTLQGIGSSSTNNYYTVNAPRELDPYETFKAMRKATR</sequence>
<keyword evidence="1" id="KW-1188">Viral release from host cell</keyword>
<evidence type="ECO:0000313" key="6">
    <source>
        <dbReference type="Proteomes" id="UP000002730"/>
    </source>
</evidence>
<keyword evidence="2" id="KW-0175">Coiled coil</keyword>
<accession>D9SQ06</accession>
<protein>
    <submittedName>
        <fullName evidence="5">Phage tail tape measure protein, TP901 family</fullName>
    </submittedName>
</protein>
<keyword evidence="3" id="KW-0472">Membrane</keyword>
<dbReference type="AlphaFoldDB" id="D9SQ06"/>
<dbReference type="PANTHER" id="PTHR37813:SF1">
    <property type="entry name" value="FELS-2 PROPHAGE PROTEIN"/>
    <property type="match status" value="1"/>
</dbReference>
<dbReference type="InterPro" id="IPR010090">
    <property type="entry name" value="Phage_tape_meas"/>
</dbReference>
<reference evidence="5 6" key="1">
    <citation type="submission" date="2010-08" db="EMBL/GenBank/DDBJ databases">
        <title>Complete sequence of Clostridium cellulovorans 743B.</title>
        <authorList>
            <consortium name="US DOE Joint Genome Institute"/>
            <person name="Lucas S."/>
            <person name="Copeland A."/>
            <person name="Lapidus A."/>
            <person name="Cheng J.-F."/>
            <person name="Bruce D."/>
            <person name="Goodwin L."/>
            <person name="Pitluck S."/>
            <person name="Chertkov O."/>
            <person name="Detter J.C."/>
            <person name="Han C."/>
            <person name="Tapia R."/>
            <person name="Land M."/>
            <person name="Hauser L."/>
            <person name="Chang Y.-J."/>
            <person name="Jeffries C."/>
            <person name="Kyrpides N."/>
            <person name="Ivanova N."/>
            <person name="Mikhailova N."/>
            <person name="Hemme C.L."/>
            <person name="Woyke T."/>
        </authorList>
    </citation>
    <scope>NUCLEOTIDE SEQUENCE [LARGE SCALE GENOMIC DNA]</scope>
    <source>
        <strain evidence="6">ATCC 35296 / DSM 3052 / OCM 3 / 743B</strain>
    </source>
</reference>
<feature type="transmembrane region" description="Helical" evidence="3">
    <location>
        <begin position="544"/>
        <end position="565"/>
    </location>
</feature>
<dbReference type="PANTHER" id="PTHR37813">
    <property type="entry name" value="FELS-2 PROPHAGE PROTEIN"/>
    <property type="match status" value="1"/>
</dbReference>
<dbReference type="RefSeq" id="WP_010074654.1">
    <property type="nucleotide sequence ID" value="NC_014393.1"/>
</dbReference>
<dbReference type="Gene3D" id="1.20.120.20">
    <property type="entry name" value="Apolipoprotein"/>
    <property type="match status" value="1"/>
</dbReference>